<protein>
    <submittedName>
        <fullName evidence="9">Inner membrane metabolite transport protein YhjE</fullName>
    </submittedName>
</protein>
<sequence length="444" mass="48375">MENSKDVADAKEIQMVAFASAIGCVIEWYDFFLYGVVAGLVFNKLFFPNQDPFIGLLLAYVTFAIGFVARPIGGILFGHFGDRLGRKGMLVLTLLIMGSATFLIGLLPTYATAGVWAPILLLVLRIMQGLGIGGEWGGAVLMAVEYAPKERRGFYGSWPQIGVPAGLLLATIVVALLSMVSDQAFLVWGWRVAFLLSGVLVAVGIYVRLKILETPLFRRLKQEQAEAKVPFIELWRTHSRKTILGMLCRYIEGVTFNVYGVYSIAYLTTAIKMPRITALVAVSLASLVMVFMIPIFGKLSDSYGRHKVYRLGVIFTALLAYPAFWLMETGNTVLATLAILVPFGVVYAAVYAPMAAMFSELFSTRVRYTGVSFVYQFSGIFASGLTPLIAAALLHMGGNHPWLIAGYMVLVAIVSLVSVSFLEDKTGTDLAEIDAAAAHVAIAR</sequence>
<evidence type="ECO:0000256" key="7">
    <source>
        <dbReference type="SAM" id="Phobius"/>
    </source>
</evidence>
<evidence type="ECO:0000256" key="2">
    <source>
        <dbReference type="ARBA" id="ARBA00022448"/>
    </source>
</evidence>
<dbReference type="SUPFAM" id="SSF103473">
    <property type="entry name" value="MFS general substrate transporter"/>
    <property type="match status" value="1"/>
</dbReference>
<dbReference type="InterPro" id="IPR020846">
    <property type="entry name" value="MFS_dom"/>
</dbReference>
<evidence type="ECO:0000256" key="5">
    <source>
        <dbReference type="ARBA" id="ARBA00022989"/>
    </source>
</evidence>
<dbReference type="PROSITE" id="PS51257">
    <property type="entry name" value="PROKAR_LIPOPROTEIN"/>
    <property type="match status" value="1"/>
</dbReference>
<feature type="transmembrane region" description="Helical" evidence="7">
    <location>
        <begin position="276"/>
        <end position="296"/>
    </location>
</feature>
<dbReference type="PANTHER" id="PTHR43045">
    <property type="entry name" value="SHIKIMATE TRANSPORTER"/>
    <property type="match status" value="1"/>
</dbReference>
<evidence type="ECO:0000256" key="1">
    <source>
        <dbReference type="ARBA" id="ARBA00004651"/>
    </source>
</evidence>
<feature type="transmembrane region" description="Helical" evidence="7">
    <location>
        <begin position="250"/>
        <end position="270"/>
    </location>
</feature>
<feature type="transmembrane region" description="Helical" evidence="7">
    <location>
        <begin position="373"/>
        <end position="396"/>
    </location>
</feature>
<dbReference type="Gene3D" id="1.20.1250.20">
    <property type="entry name" value="MFS general substrate transporter like domains"/>
    <property type="match status" value="2"/>
</dbReference>
<feature type="transmembrane region" description="Helical" evidence="7">
    <location>
        <begin position="308"/>
        <end position="327"/>
    </location>
</feature>
<dbReference type="EMBL" id="MLJW01000426">
    <property type="protein sequence ID" value="OIQ87354.1"/>
    <property type="molecule type" value="Genomic_DNA"/>
</dbReference>
<evidence type="ECO:0000256" key="3">
    <source>
        <dbReference type="ARBA" id="ARBA00022475"/>
    </source>
</evidence>
<dbReference type="InterPro" id="IPR036259">
    <property type="entry name" value="MFS_trans_sf"/>
</dbReference>
<evidence type="ECO:0000256" key="6">
    <source>
        <dbReference type="ARBA" id="ARBA00023136"/>
    </source>
</evidence>
<feature type="transmembrane region" description="Helical" evidence="7">
    <location>
        <begin position="333"/>
        <end position="352"/>
    </location>
</feature>
<proteinExistence type="predicted"/>
<keyword evidence="2" id="KW-0813">Transport</keyword>
<keyword evidence="5 7" id="KW-1133">Transmembrane helix</keyword>
<dbReference type="FunFam" id="1.20.1250.20:FF:000001">
    <property type="entry name" value="Dicarboxylate MFS transporter"/>
    <property type="match status" value="1"/>
</dbReference>
<feature type="transmembrane region" description="Helical" evidence="7">
    <location>
        <begin position="187"/>
        <end position="209"/>
    </location>
</feature>
<dbReference type="AlphaFoldDB" id="A0A1J5QVM1"/>
<name>A0A1J5QVM1_9ZZZZ</name>
<dbReference type="CDD" id="cd17369">
    <property type="entry name" value="MFS_ShiA_like"/>
    <property type="match status" value="1"/>
</dbReference>
<keyword evidence="3" id="KW-1003">Cell membrane</keyword>
<feature type="transmembrane region" description="Helical" evidence="7">
    <location>
        <begin position="161"/>
        <end position="181"/>
    </location>
</feature>
<dbReference type="PANTHER" id="PTHR43045:SF1">
    <property type="entry name" value="SHIKIMATE TRANSPORTER"/>
    <property type="match status" value="1"/>
</dbReference>
<feature type="transmembrane region" description="Helical" evidence="7">
    <location>
        <begin position="53"/>
        <end position="77"/>
    </location>
</feature>
<gene>
    <name evidence="9" type="primary">yhjE_7</name>
    <name evidence="9" type="ORF">GALL_307730</name>
</gene>
<feature type="transmembrane region" description="Helical" evidence="7">
    <location>
        <begin position="116"/>
        <end position="141"/>
    </location>
</feature>
<evidence type="ECO:0000313" key="9">
    <source>
        <dbReference type="EMBL" id="OIQ87354.1"/>
    </source>
</evidence>
<feature type="transmembrane region" description="Helical" evidence="7">
    <location>
        <begin position="402"/>
        <end position="422"/>
    </location>
</feature>
<dbReference type="PROSITE" id="PS50850">
    <property type="entry name" value="MFS"/>
    <property type="match status" value="1"/>
</dbReference>
<reference evidence="9" key="1">
    <citation type="submission" date="2016-10" db="EMBL/GenBank/DDBJ databases">
        <title>Sequence of Gallionella enrichment culture.</title>
        <authorList>
            <person name="Poehlein A."/>
            <person name="Muehling M."/>
            <person name="Daniel R."/>
        </authorList>
    </citation>
    <scope>NUCLEOTIDE SEQUENCE</scope>
</reference>
<comment type="caution">
    <text evidence="9">The sequence shown here is derived from an EMBL/GenBank/DDBJ whole genome shotgun (WGS) entry which is preliminary data.</text>
</comment>
<feature type="domain" description="Major facilitator superfamily (MFS) profile" evidence="8">
    <location>
        <begin position="16"/>
        <end position="427"/>
    </location>
</feature>
<dbReference type="Pfam" id="PF07690">
    <property type="entry name" value="MFS_1"/>
    <property type="match status" value="1"/>
</dbReference>
<keyword evidence="6 7" id="KW-0472">Membrane</keyword>
<dbReference type="GO" id="GO:0005886">
    <property type="term" value="C:plasma membrane"/>
    <property type="evidence" value="ECO:0007669"/>
    <property type="project" value="UniProtKB-SubCell"/>
</dbReference>
<comment type="subcellular location">
    <subcellularLocation>
        <location evidence="1">Cell membrane</location>
        <topology evidence="1">Multi-pass membrane protein</topology>
    </subcellularLocation>
</comment>
<keyword evidence="4 7" id="KW-0812">Transmembrane</keyword>
<accession>A0A1J5QVM1</accession>
<feature type="transmembrane region" description="Helical" evidence="7">
    <location>
        <begin position="15"/>
        <end position="41"/>
    </location>
</feature>
<dbReference type="InterPro" id="IPR011701">
    <property type="entry name" value="MFS"/>
</dbReference>
<evidence type="ECO:0000256" key="4">
    <source>
        <dbReference type="ARBA" id="ARBA00022692"/>
    </source>
</evidence>
<dbReference type="GO" id="GO:0022857">
    <property type="term" value="F:transmembrane transporter activity"/>
    <property type="evidence" value="ECO:0007669"/>
    <property type="project" value="InterPro"/>
</dbReference>
<organism evidence="9">
    <name type="scientific">mine drainage metagenome</name>
    <dbReference type="NCBI Taxonomy" id="410659"/>
    <lineage>
        <taxon>unclassified sequences</taxon>
        <taxon>metagenomes</taxon>
        <taxon>ecological metagenomes</taxon>
    </lineage>
</organism>
<feature type="transmembrane region" description="Helical" evidence="7">
    <location>
        <begin position="89"/>
        <end position="110"/>
    </location>
</feature>
<evidence type="ECO:0000259" key="8">
    <source>
        <dbReference type="PROSITE" id="PS50850"/>
    </source>
</evidence>